<gene>
    <name evidence="2" type="ORF">GCM10010468_33120</name>
</gene>
<reference evidence="3" key="1">
    <citation type="journal article" date="2019" name="Int. J. Syst. Evol. Microbiol.">
        <title>The Global Catalogue of Microorganisms (GCM) 10K type strain sequencing project: providing services to taxonomists for standard genome sequencing and annotation.</title>
        <authorList>
            <consortium name="The Broad Institute Genomics Platform"/>
            <consortium name="The Broad Institute Genome Sequencing Center for Infectious Disease"/>
            <person name="Wu L."/>
            <person name="Ma J."/>
        </authorList>
    </citation>
    <scope>NUCLEOTIDE SEQUENCE [LARGE SCALE GENOMIC DNA]</scope>
    <source>
        <strain evidence="3">JCM 9377</strain>
    </source>
</reference>
<feature type="signal peptide" evidence="1">
    <location>
        <begin position="1"/>
        <end position="21"/>
    </location>
</feature>
<evidence type="ECO:0008006" key="4">
    <source>
        <dbReference type="Google" id="ProtNLM"/>
    </source>
</evidence>
<name>A0ABP6QA99_9ACTN</name>
<protein>
    <recommendedName>
        <fullName evidence="4">Carboxypeptidase regulatory-like domain-containing protein</fullName>
    </recommendedName>
</protein>
<feature type="chain" id="PRO_5046492484" description="Carboxypeptidase regulatory-like domain-containing protein" evidence="1">
    <location>
        <begin position="22"/>
        <end position="215"/>
    </location>
</feature>
<evidence type="ECO:0000256" key="1">
    <source>
        <dbReference type="SAM" id="SignalP"/>
    </source>
</evidence>
<dbReference type="SUPFAM" id="SSF117074">
    <property type="entry name" value="Hypothetical protein PA1324"/>
    <property type="match status" value="1"/>
</dbReference>
<dbReference type="Gene3D" id="2.60.40.10">
    <property type="entry name" value="Immunoglobulins"/>
    <property type="match status" value="1"/>
</dbReference>
<organism evidence="2 3">
    <name type="scientific">Actinocorallia longicatena</name>
    <dbReference type="NCBI Taxonomy" id="111803"/>
    <lineage>
        <taxon>Bacteria</taxon>
        <taxon>Bacillati</taxon>
        <taxon>Actinomycetota</taxon>
        <taxon>Actinomycetes</taxon>
        <taxon>Streptosporangiales</taxon>
        <taxon>Thermomonosporaceae</taxon>
        <taxon>Actinocorallia</taxon>
    </lineage>
</organism>
<evidence type="ECO:0000313" key="3">
    <source>
        <dbReference type="Proteomes" id="UP001501237"/>
    </source>
</evidence>
<sequence length="215" mass="22726">MKAAALLVPVLLLSTAQPVRAEAASGAAVKVTPGTVVVGERGTGTWTTLSATGIPAWVELIDVDLYGPGGEHQPLDLSVRDLPGVWEGEVAFSRFDRAGKWRARLRFYGSGRRGEGPSVSFSVKRRTTLSTGGKSARGGALKGVLRRIGSGAGYRPYAGQKVRLYRWAGGTWKYVATDVTDAGGRYAFAKRPGRFQVRFAGTATNAPASRTAAVS</sequence>
<dbReference type="Proteomes" id="UP001501237">
    <property type="component" value="Unassembled WGS sequence"/>
</dbReference>
<proteinExistence type="predicted"/>
<evidence type="ECO:0000313" key="2">
    <source>
        <dbReference type="EMBL" id="GAA3213262.1"/>
    </source>
</evidence>
<dbReference type="RefSeq" id="WP_344828966.1">
    <property type="nucleotide sequence ID" value="NZ_BAAAUV010000007.1"/>
</dbReference>
<keyword evidence="1" id="KW-0732">Signal</keyword>
<comment type="caution">
    <text evidence="2">The sequence shown here is derived from an EMBL/GenBank/DDBJ whole genome shotgun (WGS) entry which is preliminary data.</text>
</comment>
<dbReference type="InterPro" id="IPR013783">
    <property type="entry name" value="Ig-like_fold"/>
</dbReference>
<accession>A0ABP6QA99</accession>
<keyword evidence="3" id="KW-1185">Reference proteome</keyword>
<dbReference type="EMBL" id="BAAAUV010000007">
    <property type="protein sequence ID" value="GAA3213262.1"/>
    <property type="molecule type" value="Genomic_DNA"/>
</dbReference>